<name>A0A5C3Q6A1_9AGAR</name>
<sequence>MSLVLPLVHCSCLSTARVLVTVEVILYDKDVSSRTGFQGSPRTRWRPVRESNNSRSIVAKTHMRHFEVGLDPRAQVLSSFRCLFRCPSQSPHVRFHRALNLAQGTPFLFTPLSTRASLVDSPDIPFD</sequence>
<dbReference type="EMBL" id="ML178871">
    <property type="protein sequence ID" value="TFK95890.1"/>
    <property type="molecule type" value="Genomic_DNA"/>
</dbReference>
<dbReference type="AlphaFoldDB" id="A0A5C3Q6A1"/>
<accession>A0A5C3Q6A1</accession>
<keyword evidence="1" id="KW-0732">Signal</keyword>
<keyword evidence="3" id="KW-1185">Reference proteome</keyword>
<feature type="signal peptide" evidence="1">
    <location>
        <begin position="1"/>
        <end position="16"/>
    </location>
</feature>
<reference evidence="2 3" key="1">
    <citation type="journal article" date="2019" name="Nat. Ecol. Evol.">
        <title>Megaphylogeny resolves global patterns of mushroom evolution.</title>
        <authorList>
            <person name="Varga T."/>
            <person name="Krizsan K."/>
            <person name="Foldi C."/>
            <person name="Dima B."/>
            <person name="Sanchez-Garcia M."/>
            <person name="Sanchez-Ramirez S."/>
            <person name="Szollosi G.J."/>
            <person name="Szarkandi J.G."/>
            <person name="Papp V."/>
            <person name="Albert L."/>
            <person name="Andreopoulos W."/>
            <person name="Angelini C."/>
            <person name="Antonin V."/>
            <person name="Barry K.W."/>
            <person name="Bougher N.L."/>
            <person name="Buchanan P."/>
            <person name="Buyck B."/>
            <person name="Bense V."/>
            <person name="Catcheside P."/>
            <person name="Chovatia M."/>
            <person name="Cooper J."/>
            <person name="Damon W."/>
            <person name="Desjardin D."/>
            <person name="Finy P."/>
            <person name="Geml J."/>
            <person name="Haridas S."/>
            <person name="Hughes K."/>
            <person name="Justo A."/>
            <person name="Karasinski D."/>
            <person name="Kautmanova I."/>
            <person name="Kiss B."/>
            <person name="Kocsube S."/>
            <person name="Kotiranta H."/>
            <person name="LaButti K.M."/>
            <person name="Lechner B.E."/>
            <person name="Liimatainen K."/>
            <person name="Lipzen A."/>
            <person name="Lukacs Z."/>
            <person name="Mihaltcheva S."/>
            <person name="Morgado L.N."/>
            <person name="Niskanen T."/>
            <person name="Noordeloos M.E."/>
            <person name="Ohm R.A."/>
            <person name="Ortiz-Santana B."/>
            <person name="Ovrebo C."/>
            <person name="Racz N."/>
            <person name="Riley R."/>
            <person name="Savchenko A."/>
            <person name="Shiryaev A."/>
            <person name="Soop K."/>
            <person name="Spirin V."/>
            <person name="Szebenyi C."/>
            <person name="Tomsovsky M."/>
            <person name="Tulloss R.E."/>
            <person name="Uehling J."/>
            <person name="Grigoriev I.V."/>
            <person name="Vagvolgyi C."/>
            <person name="Papp T."/>
            <person name="Martin F.M."/>
            <person name="Miettinen O."/>
            <person name="Hibbett D.S."/>
            <person name="Nagy L.G."/>
        </authorList>
    </citation>
    <scope>NUCLEOTIDE SEQUENCE [LARGE SCALE GENOMIC DNA]</scope>
    <source>
        <strain evidence="2 3">CBS 309.79</strain>
    </source>
</reference>
<evidence type="ECO:0000313" key="2">
    <source>
        <dbReference type="EMBL" id="TFK95890.1"/>
    </source>
</evidence>
<feature type="chain" id="PRO_5022696474" description="Secreted protein" evidence="1">
    <location>
        <begin position="17"/>
        <end position="127"/>
    </location>
</feature>
<evidence type="ECO:0000313" key="3">
    <source>
        <dbReference type="Proteomes" id="UP000305067"/>
    </source>
</evidence>
<protein>
    <recommendedName>
        <fullName evidence="4">Secreted protein</fullName>
    </recommendedName>
</protein>
<proteinExistence type="predicted"/>
<evidence type="ECO:0000256" key="1">
    <source>
        <dbReference type="SAM" id="SignalP"/>
    </source>
</evidence>
<dbReference type="Proteomes" id="UP000305067">
    <property type="component" value="Unassembled WGS sequence"/>
</dbReference>
<organism evidence="2 3">
    <name type="scientific">Pterulicium gracile</name>
    <dbReference type="NCBI Taxonomy" id="1884261"/>
    <lineage>
        <taxon>Eukaryota</taxon>
        <taxon>Fungi</taxon>
        <taxon>Dikarya</taxon>
        <taxon>Basidiomycota</taxon>
        <taxon>Agaricomycotina</taxon>
        <taxon>Agaricomycetes</taxon>
        <taxon>Agaricomycetidae</taxon>
        <taxon>Agaricales</taxon>
        <taxon>Pleurotineae</taxon>
        <taxon>Pterulaceae</taxon>
        <taxon>Pterulicium</taxon>
    </lineage>
</organism>
<gene>
    <name evidence="2" type="ORF">BDV98DRAFT_345377</name>
</gene>
<evidence type="ECO:0008006" key="4">
    <source>
        <dbReference type="Google" id="ProtNLM"/>
    </source>
</evidence>